<organism evidence="2 3">
    <name type="scientific">Actinoalloteichus fjordicus</name>
    <dbReference type="NCBI Taxonomy" id="1612552"/>
    <lineage>
        <taxon>Bacteria</taxon>
        <taxon>Bacillati</taxon>
        <taxon>Actinomycetota</taxon>
        <taxon>Actinomycetes</taxon>
        <taxon>Pseudonocardiales</taxon>
        <taxon>Pseudonocardiaceae</taxon>
        <taxon>Actinoalloteichus</taxon>
    </lineage>
</organism>
<dbReference type="AlphaFoldDB" id="A0AAC9PRK0"/>
<evidence type="ECO:0000313" key="3">
    <source>
        <dbReference type="Proteomes" id="UP000185511"/>
    </source>
</evidence>
<feature type="region of interest" description="Disordered" evidence="1">
    <location>
        <begin position="100"/>
        <end position="141"/>
    </location>
</feature>
<gene>
    <name evidence="2" type="ORF">UA74_11945</name>
</gene>
<dbReference type="KEGG" id="acad:UA74_11945"/>
<feature type="compositionally biased region" description="Basic and acidic residues" evidence="1">
    <location>
        <begin position="132"/>
        <end position="141"/>
    </location>
</feature>
<dbReference type="Proteomes" id="UP000185511">
    <property type="component" value="Chromosome"/>
</dbReference>
<name>A0AAC9PRK0_9PSEU</name>
<accession>A0AAC9PRK0</accession>
<sequence length="141" mass="14527">MFEEPLPNGSDDGVREWMRVELSCPRDPTPLLAGLPARPVDEDPVAVTGAVEEPAGVRLSAGVREDAGSRLVVVQVAAPSCDVLLLRALHAGCSVRGVHQMPGGRRSTACAAAPGPDRGSDTEVAPAAGAAREAEAKEEPT</sequence>
<dbReference type="EMBL" id="CP016076">
    <property type="protein sequence ID" value="APU14449.1"/>
    <property type="molecule type" value="Genomic_DNA"/>
</dbReference>
<evidence type="ECO:0000313" key="2">
    <source>
        <dbReference type="EMBL" id="APU14449.1"/>
    </source>
</evidence>
<proteinExistence type="predicted"/>
<reference evidence="3" key="1">
    <citation type="submission" date="2016-06" db="EMBL/GenBank/DDBJ databases">
        <title>Complete genome sequence of Actinoalloteichus fjordicus DSM 46855 (=ADI127-17), type strain of the new species Actinoalloteichus fjordicus.</title>
        <authorList>
            <person name="Ruckert C."/>
            <person name="Nouioui I."/>
            <person name="Willmese J."/>
            <person name="van Wezel G."/>
            <person name="Klenk H.-P."/>
            <person name="Kalinowski J."/>
            <person name="Zotchev S.B."/>
        </authorList>
    </citation>
    <scope>NUCLEOTIDE SEQUENCE [LARGE SCALE GENOMIC DNA]</scope>
    <source>
        <strain evidence="3">ADI127-7</strain>
    </source>
</reference>
<dbReference type="RefSeq" id="WP_232237898.1">
    <property type="nucleotide sequence ID" value="NZ_CP016076.1"/>
</dbReference>
<keyword evidence="3" id="KW-1185">Reference proteome</keyword>
<protein>
    <submittedName>
        <fullName evidence="2">Uncharacterized protein</fullName>
    </submittedName>
</protein>
<evidence type="ECO:0000256" key="1">
    <source>
        <dbReference type="SAM" id="MobiDB-lite"/>
    </source>
</evidence>